<reference evidence="1 2" key="1">
    <citation type="journal article" date="2018" name="Sci. Rep.">
        <title>Genomic signatures of local adaptation to the degree of environmental predictability in rotifers.</title>
        <authorList>
            <person name="Franch-Gras L."/>
            <person name="Hahn C."/>
            <person name="Garcia-Roger E.M."/>
            <person name="Carmona M.J."/>
            <person name="Serra M."/>
            <person name="Gomez A."/>
        </authorList>
    </citation>
    <scope>NUCLEOTIDE SEQUENCE [LARGE SCALE GENOMIC DNA]</scope>
    <source>
        <strain evidence="1">HYR1</strain>
    </source>
</reference>
<dbReference type="AlphaFoldDB" id="A0A3M7SL58"/>
<evidence type="ECO:0000313" key="2">
    <source>
        <dbReference type="Proteomes" id="UP000276133"/>
    </source>
</evidence>
<name>A0A3M7SL58_BRAPC</name>
<dbReference type="EMBL" id="REGN01001174">
    <property type="protein sequence ID" value="RNA36513.1"/>
    <property type="molecule type" value="Genomic_DNA"/>
</dbReference>
<keyword evidence="2" id="KW-1185">Reference proteome</keyword>
<protein>
    <submittedName>
        <fullName evidence="1">Uncharacterized protein</fullName>
    </submittedName>
</protein>
<sequence length="77" mass="8551">MRVSGIAHASAQFSSSDGLSLSALLFSKGSNSVLSSITNKYEKKNKTPKNTLITYQIQPKAYYIFEKSFKISTKKIK</sequence>
<comment type="caution">
    <text evidence="1">The sequence shown here is derived from an EMBL/GenBank/DDBJ whole genome shotgun (WGS) entry which is preliminary data.</text>
</comment>
<gene>
    <name evidence="1" type="ORF">BpHYR1_002211</name>
</gene>
<dbReference type="Proteomes" id="UP000276133">
    <property type="component" value="Unassembled WGS sequence"/>
</dbReference>
<organism evidence="1 2">
    <name type="scientific">Brachionus plicatilis</name>
    <name type="common">Marine rotifer</name>
    <name type="synonym">Brachionus muelleri</name>
    <dbReference type="NCBI Taxonomy" id="10195"/>
    <lineage>
        <taxon>Eukaryota</taxon>
        <taxon>Metazoa</taxon>
        <taxon>Spiralia</taxon>
        <taxon>Gnathifera</taxon>
        <taxon>Rotifera</taxon>
        <taxon>Eurotatoria</taxon>
        <taxon>Monogononta</taxon>
        <taxon>Pseudotrocha</taxon>
        <taxon>Ploima</taxon>
        <taxon>Brachionidae</taxon>
        <taxon>Brachionus</taxon>
    </lineage>
</organism>
<accession>A0A3M7SL58</accession>
<proteinExistence type="predicted"/>
<evidence type="ECO:0000313" key="1">
    <source>
        <dbReference type="EMBL" id="RNA36513.1"/>
    </source>
</evidence>